<evidence type="ECO:0000256" key="3">
    <source>
        <dbReference type="ARBA" id="ARBA00022605"/>
    </source>
</evidence>
<comment type="pathway">
    <text evidence="9">Amino-acid biosynthesis; L-lysine biosynthesis via DAP pathway; (S)-tetrahydrodipicolinate from L-aspartate: step 4/4.</text>
</comment>
<dbReference type="CDD" id="cd02274">
    <property type="entry name" value="DHDPR_N"/>
    <property type="match status" value="1"/>
</dbReference>
<comment type="catalytic activity">
    <reaction evidence="9">
        <text>(S)-2,3,4,5-tetrahydrodipicolinate + NAD(+) + H2O = (2S,4S)-4-hydroxy-2,3,4,5-tetrahydrodipicolinate + NADH + H(+)</text>
        <dbReference type="Rhea" id="RHEA:35323"/>
        <dbReference type="ChEBI" id="CHEBI:15377"/>
        <dbReference type="ChEBI" id="CHEBI:15378"/>
        <dbReference type="ChEBI" id="CHEBI:16845"/>
        <dbReference type="ChEBI" id="CHEBI:57540"/>
        <dbReference type="ChEBI" id="CHEBI:57945"/>
        <dbReference type="ChEBI" id="CHEBI:67139"/>
        <dbReference type="EC" id="1.17.1.8"/>
    </reaction>
</comment>
<dbReference type="GO" id="GO:0016726">
    <property type="term" value="F:oxidoreductase activity, acting on CH or CH2 groups, NAD or NADP as acceptor"/>
    <property type="evidence" value="ECO:0007669"/>
    <property type="project" value="UniProtKB-UniRule"/>
</dbReference>
<dbReference type="GO" id="GO:0050661">
    <property type="term" value="F:NADP binding"/>
    <property type="evidence" value="ECO:0007669"/>
    <property type="project" value="UniProtKB-UniRule"/>
</dbReference>
<accession>A0A926DW51</accession>
<keyword evidence="7 9" id="KW-0520">NAD</keyword>
<evidence type="ECO:0000256" key="2">
    <source>
        <dbReference type="ARBA" id="ARBA00022490"/>
    </source>
</evidence>
<keyword evidence="2 9" id="KW-0963">Cytoplasm</keyword>
<dbReference type="SUPFAM" id="SSF55347">
    <property type="entry name" value="Glyceraldehyde-3-phosphate dehydrogenase-like, C-terminal domain"/>
    <property type="match status" value="1"/>
</dbReference>
<gene>
    <name evidence="9" type="primary">dapB</name>
    <name evidence="13" type="ORF">H8730_14540</name>
</gene>
<dbReference type="FunFam" id="3.30.360.10:FF:000009">
    <property type="entry name" value="4-hydroxy-tetrahydrodipicolinate reductase"/>
    <property type="match status" value="1"/>
</dbReference>
<dbReference type="InterPro" id="IPR036291">
    <property type="entry name" value="NAD(P)-bd_dom_sf"/>
</dbReference>
<dbReference type="NCBIfam" id="TIGR00036">
    <property type="entry name" value="dapB"/>
    <property type="match status" value="1"/>
</dbReference>
<keyword evidence="3 9" id="KW-0028">Amino-acid biosynthesis</keyword>
<dbReference type="PANTHER" id="PTHR20836">
    <property type="entry name" value="DIHYDRODIPICOLINATE REDUCTASE"/>
    <property type="match status" value="1"/>
</dbReference>
<dbReference type="InterPro" id="IPR022664">
    <property type="entry name" value="DapB_N_CS"/>
</dbReference>
<dbReference type="PIRSF" id="PIRSF000161">
    <property type="entry name" value="DHPR"/>
    <property type="match status" value="1"/>
</dbReference>
<feature type="binding site" evidence="9">
    <location>
        <begin position="152"/>
        <end position="153"/>
    </location>
    <ligand>
        <name>(S)-2,3,4,5-tetrahydrodipicolinate</name>
        <dbReference type="ChEBI" id="CHEBI:16845"/>
    </ligand>
</feature>
<keyword evidence="8 9" id="KW-0457">Lysine biosynthesis</keyword>
<comment type="catalytic activity">
    <reaction evidence="9">
        <text>(S)-2,3,4,5-tetrahydrodipicolinate + NADP(+) + H2O = (2S,4S)-4-hydroxy-2,3,4,5-tetrahydrodipicolinate + NADPH + H(+)</text>
        <dbReference type="Rhea" id="RHEA:35331"/>
        <dbReference type="ChEBI" id="CHEBI:15377"/>
        <dbReference type="ChEBI" id="CHEBI:15378"/>
        <dbReference type="ChEBI" id="CHEBI:16845"/>
        <dbReference type="ChEBI" id="CHEBI:57783"/>
        <dbReference type="ChEBI" id="CHEBI:58349"/>
        <dbReference type="ChEBI" id="CHEBI:67139"/>
        <dbReference type="EC" id="1.17.1.8"/>
    </reaction>
</comment>
<dbReference type="PROSITE" id="PS01298">
    <property type="entry name" value="DAPB"/>
    <property type="match status" value="1"/>
</dbReference>
<comment type="function">
    <text evidence="9">Catalyzes the conversion of 4-hydroxy-tetrahydrodipicolinate (HTPA) to tetrahydrodipicolinate.</text>
</comment>
<dbReference type="GO" id="GO:0008839">
    <property type="term" value="F:4-hydroxy-tetrahydrodipicolinate reductase"/>
    <property type="evidence" value="ECO:0007669"/>
    <property type="project" value="UniProtKB-UniRule"/>
</dbReference>
<evidence type="ECO:0000313" key="14">
    <source>
        <dbReference type="Proteomes" id="UP000657006"/>
    </source>
</evidence>
<evidence type="ECO:0000313" key="13">
    <source>
        <dbReference type="EMBL" id="MBC8544764.1"/>
    </source>
</evidence>
<dbReference type="Pfam" id="PF05173">
    <property type="entry name" value="DapB_C"/>
    <property type="match status" value="1"/>
</dbReference>
<feature type="binding site" evidence="9">
    <location>
        <position position="143"/>
    </location>
    <ligand>
        <name>(S)-2,3,4,5-tetrahydrodipicolinate</name>
        <dbReference type="ChEBI" id="CHEBI:16845"/>
    </ligand>
</feature>
<feature type="binding site" evidence="9">
    <location>
        <begin position="8"/>
        <end position="13"/>
    </location>
    <ligand>
        <name>NAD(+)</name>
        <dbReference type="ChEBI" id="CHEBI:57540"/>
    </ligand>
</feature>
<organism evidence="13 14">
    <name type="scientific">Bianquea renquensis</name>
    <dbReference type="NCBI Taxonomy" id="2763661"/>
    <lineage>
        <taxon>Bacteria</taxon>
        <taxon>Bacillati</taxon>
        <taxon>Bacillota</taxon>
        <taxon>Clostridia</taxon>
        <taxon>Eubacteriales</taxon>
        <taxon>Bianqueaceae</taxon>
        <taxon>Bianquea</taxon>
    </lineage>
</organism>
<feature type="binding site" evidence="9">
    <location>
        <begin position="84"/>
        <end position="86"/>
    </location>
    <ligand>
        <name>NAD(+)</name>
        <dbReference type="ChEBI" id="CHEBI:57540"/>
    </ligand>
</feature>
<dbReference type="Gene3D" id="3.40.50.720">
    <property type="entry name" value="NAD(P)-binding Rossmann-like Domain"/>
    <property type="match status" value="1"/>
</dbReference>
<proteinExistence type="inferred from homology"/>
<keyword evidence="6 9" id="KW-0560">Oxidoreductase</keyword>
<dbReference type="GO" id="GO:0009089">
    <property type="term" value="P:lysine biosynthetic process via diaminopimelate"/>
    <property type="evidence" value="ECO:0007669"/>
    <property type="project" value="UniProtKB-UniRule"/>
</dbReference>
<sequence>MISLCMHGCNGKMGRVISQIVAEDPSSSITCGVDLQSTGTEYPIYSSVTDCQEPFDVVIDFSTAAAIDSLLAQCTSLSKPLVLCTTGLSEVQRQAVAAAAEEIPIFYSANMSLGVNLITALCRKAASILAPAGFDVEIIERHHNQKIDAPSGTALSMAEALKDELGDEYFFELDRSAKRQKRDPKEIGISAVRGGTIVGEHTVLFAGRDELVEIKHTALSKEIFAIGAVNAAKFLLGKAPGLYDMTQLIG</sequence>
<comment type="caution">
    <text evidence="9">Was originally thought to be a dihydrodipicolinate reductase (DHDPR), catalyzing the conversion of dihydrodipicolinate to tetrahydrodipicolinate. However, it was shown in E.coli that the substrate of the enzymatic reaction is not dihydrodipicolinate (DHDP) but in fact (2S,4S)-4-hydroxy-2,3,4,5-tetrahydrodipicolinic acid (HTPA), the product released by the DapA-catalyzed reaction.</text>
</comment>
<dbReference type="EC" id="1.17.1.8" evidence="9 10"/>
<evidence type="ECO:0000256" key="5">
    <source>
        <dbReference type="ARBA" id="ARBA00022915"/>
    </source>
</evidence>
<name>A0A926DW51_9FIRM</name>
<keyword evidence="14" id="KW-1185">Reference proteome</keyword>
<evidence type="ECO:0000256" key="7">
    <source>
        <dbReference type="ARBA" id="ARBA00023027"/>
    </source>
</evidence>
<keyword evidence="4 9" id="KW-0521">NADP</keyword>
<comment type="similarity">
    <text evidence="1 9">Belongs to the DapB family.</text>
</comment>
<comment type="subunit">
    <text evidence="9">Homotetramer.</text>
</comment>
<dbReference type="Proteomes" id="UP000657006">
    <property type="component" value="Unassembled WGS sequence"/>
</dbReference>
<feature type="binding site" evidence="9">
    <location>
        <begin position="108"/>
        <end position="111"/>
    </location>
    <ligand>
        <name>NAD(+)</name>
        <dbReference type="ChEBI" id="CHEBI:57540"/>
    </ligand>
</feature>
<evidence type="ECO:0000259" key="11">
    <source>
        <dbReference type="Pfam" id="PF01113"/>
    </source>
</evidence>
<feature type="active site" description="Proton donor" evidence="9">
    <location>
        <position position="146"/>
    </location>
</feature>
<dbReference type="GO" id="GO:0019877">
    <property type="term" value="P:diaminopimelate biosynthetic process"/>
    <property type="evidence" value="ECO:0007669"/>
    <property type="project" value="UniProtKB-UniRule"/>
</dbReference>
<protein>
    <recommendedName>
        <fullName evidence="9 10">4-hydroxy-tetrahydrodipicolinate reductase</fullName>
        <shortName evidence="9">HTPA reductase</shortName>
        <ecNumber evidence="9 10">1.17.1.8</ecNumber>
    </recommendedName>
</protein>
<dbReference type="EMBL" id="JACRSQ010000030">
    <property type="protein sequence ID" value="MBC8544764.1"/>
    <property type="molecule type" value="Genomic_DNA"/>
</dbReference>
<dbReference type="RefSeq" id="WP_177719832.1">
    <property type="nucleotide sequence ID" value="NZ_JACRSQ010000030.1"/>
</dbReference>
<reference evidence="13" key="1">
    <citation type="submission" date="2020-08" db="EMBL/GenBank/DDBJ databases">
        <title>Genome public.</title>
        <authorList>
            <person name="Liu C."/>
            <person name="Sun Q."/>
        </authorList>
    </citation>
    <scope>NUCLEOTIDE SEQUENCE</scope>
    <source>
        <strain evidence="13">NSJ-32</strain>
    </source>
</reference>
<evidence type="ECO:0000256" key="1">
    <source>
        <dbReference type="ARBA" id="ARBA00006642"/>
    </source>
</evidence>
<dbReference type="GO" id="GO:0051287">
    <property type="term" value="F:NAD binding"/>
    <property type="evidence" value="ECO:0007669"/>
    <property type="project" value="UniProtKB-UniRule"/>
</dbReference>
<evidence type="ECO:0000256" key="10">
    <source>
        <dbReference type="NCBIfam" id="TIGR00036"/>
    </source>
</evidence>
<comment type="caution">
    <text evidence="13">The sequence shown here is derived from an EMBL/GenBank/DDBJ whole genome shotgun (WGS) entry which is preliminary data.</text>
</comment>
<dbReference type="GO" id="GO:0005829">
    <property type="term" value="C:cytosol"/>
    <property type="evidence" value="ECO:0007669"/>
    <property type="project" value="TreeGrafter"/>
</dbReference>
<dbReference type="AlphaFoldDB" id="A0A926DW51"/>
<evidence type="ECO:0000256" key="4">
    <source>
        <dbReference type="ARBA" id="ARBA00022857"/>
    </source>
</evidence>
<evidence type="ECO:0000259" key="12">
    <source>
        <dbReference type="Pfam" id="PF05173"/>
    </source>
</evidence>
<keyword evidence="5 9" id="KW-0220">Diaminopimelate biosynthesis</keyword>
<evidence type="ECO:0000256" key="6">
    <source>
        <dbReference type="ARBA" id="ARBA00023002"/>
    </source>
</evidence>
<feature type="binding site" evidence="9">
    <location>
        <position position="23"/>
    </location>
    <ligand>
        <name>NAD(+)</name>
        <dbReference type="ChEBI" id="CHEBI:57540"/>
    </ligand>
</feature>
<dbReference type="PANTHER" id="PTHR20836:SF7">
    <property type="entry name" value="4-HYDROXY-TETRAHYDRODIPICOLINATE REDUCTASE"/>
    <property type="match status" value="1"/>
</dbReference>
<dbReference type="InterPro" id="IPR000846">
    <property type="entry name" value="DapB_N"/>
</dbReference>
<dbReference type="HAMAP" id="MF_00102">
    <property type="entry name" value="DapB"/>
    <property type="match status" value="1"/>
</dbReference>
<dbReference type="Pfam" id="PF01113">
    <property type="entry name" value="DapB_N"/>
    <property type="match status" value="1"/>
</dbReference>
<comment type="caution">
    <text evidence="9">Lacks conserved residue(s) required for the propagation of feature annotation.</text>
</comment>
<evidence type="ECO:0000256" key="8">
    <source>
        <dbReference type="ARBA" id="ARBA00023154"/>
    </source>
</evidence>
<dbReference type="InterPro" id="IPR022663">
    <property type="entry name" value="DapB_C"/>
</dbReference>
<feature type="domain" description="Dihydrodipicolinate reductase N-terminal" evidence="11">
    <location>
        <begin position="3"/>
        <end position="111"/>
    </location>
</feature>
<evidence type="ECO:0000256" key="9">
    <source>
        <dbReference type="HAMAP-Rule" id="MF_00102"/>
    </source>
</evidence>
<dbReference type="InterPro" id="IPR023940">
    <property type="entry name" value="DHDPR_bac"/>
</dbReference>
<dbReference type="Gene3D" id="3.30.360.10">
    <property type="entry name" value="Dihydrodipicolinate Reductase, domain 2"/>
    <property type="match status" value="1"/>
</dbReference>
<dbReference type="SUPFAM" id="SSF51735">
    <property type="entry name" value="NAD(P)-binding Rossmann-fold domains"/>
    <property type="match status" value="1"/>
</dbReference>
<feature type="domain" description="Dihydrodipicolinate reductase C-terminal" evidence="12">
    <location>
        <begin position="114"/>
        <end position="248"/>
    </location>
</feature>
<comment type="subcellular location">
    <subcellularLocation>
        <location evidence="9">Cytoplasm</location>
    </subcellularLocation>
</comment>
<feature type="active site" description="Proton donor/acceptor" evidence="9">
    <location>
        <position position="142"/>
    </location>
</feature>